<evidence type="ECO:0000313" key="10">
    <source>
        <dbReference type="EMBL" id="PNH19899.1"/>
    </source>
</evidence>
<protein>
    <recommendedName>
        <fullName evidence="3">phosphoenolpyruvate--glycerone phosphotransferase</fullName>
        <ecNumber evidence="3">2.7.1.121</ecNumber>
    </recommendedName>
</protein>
<evidence type="ECO:0000256" key="6">
    <source>
        <dbReference type="ARBA" id="ARBA00022798"/>
    </source>
</evidence>
<dbReference type="InterPro" id="IPR050861">
    <property type="entry name" value="Dihydroxyacetone_Kinase"/>
</dbReference>
<evidence type="ECO:0000256" key="7">
    <source>
        <dbReference type="ARBA" id="ARBA00046577"/>
    </source>
</evidence>
<dbReference type="PROSITE" id="PS51480">
    <property type="entry name" value="DHAL"/>
    <property type="match status" value="1"/>
</dbReference>
<evidence type="ECO:0000256" key="5">
    <source>
        <dbReference type="ARBA" id="ARBA00022777"/>
    </source>
</evidence>
<comment type="function">
    <text evidence="8">ADP-binding subunit of the dihydroxyacetone kinase, which is responsible for the phosphoenolpyruvate (PEP)-dependent phosphorylation of dihydroxyacetone. DhaL-ADP is converted to DhaL-ATP via a phosphoryl group transfer from DhaM and transmits it to dihydroxyacetone binds to DhaK.</text>
</comment>
<organism evidence="10 11">
    <name type="scientific">Mageeibacillus indolicus</name>
    <dbReference type="NCBI Taxonomy" id="884684"/>
    <lineage>
        <taxon>Bacteria</taxon>
        <taxon>Bacillati</taxon>
        <taxon>Bacillota</taxon>
        <taxon>Clostridia</taxon>
        <taxon>Eubacteriales</taxon>
        <taxon>Oscillospiraceae</taxon>
        <taxon>Mageeibacillus</taxon>
    </lineage>
</organism>
<dbReference type="EC" id="2.7.1.121" evidence="3"/>
<dbReference type="InterPro" id="IPR012737">
    <property type="entry name" value="DhaK_L_YcgS"/>
</dbReference>
<dbReference type="PANTHER" id="PTHR28629:SF4">
    <property type="entry name" value="TRIOKINASE_FMN CYCLASE"/>
    <property type="match status" value="1"/>
</dbReference>
<comment type="subunit">
    <text evidence="7">Homodimer. The dihydroxyacetone kinase complex is composed of a homodimer of DhaM, a homodimer of DhaK and the subunit DhaL.</text>
</comment>
<dbReference type="FunFam" id="1.25.40.340:FF:000002">
    <property type="entry name" value="Dihydroxyacetone kinase, L subunit"/>
    <property type="match status" value="1"/>
</dbReference>
<dbReference type="SMART" id="SM01120">
    <property type="entry name" value="Dak2"/>
    <property type="match status" value="1"/>
</dbReference>
<dbReference type="AlphaFoldDB" id="A0A2J8B547"/>
<dbReference type="Pfam" id="PF02734">
    <property type="entry name" value="Dak2"/>
    <property type="match status" value="1"/>
</dbReference>
<dbReference type="PANTHER" id="PTHR28629">
    <property type="entry name" value="TRIOKINASE/FMN CYCLASE"/>
    <property type="match status" value="1"/>
</dbReference>
<dbReference type="GO" id="GO:0004371">
    <property type="term" value="F:glycerone kinase activity"/>
    <property type="evidence" value="ECO:0007669"/>
    <property type="project" value="InterPro"/>
</dbReference>
<comment type="pathway">
    <text evidence="2">Polyol metabolism; glycerol degradation.</text>
</comment>
<dbReference type="RefSeq" id="WP_012993183.1">
    <property type="nucleotide sequence ID" value="NZ_NBZD01000001.1"/>
</dbReference>
<name>A0A2J8B547_9FIRM</name>
<dbReference type="InterPro" id="IPR004007">
    <property type="entry name" value="DhaL_dom"/>
</dbReference>
<proteinExistence type="predicted"/>
<reference evidence="11" key="1">
    <citation type="submission" date="2017-04" db="EMBL/GenBank/DDBJ databases">
        <authorList>
            <person name="Bumgarner R.E."/>
            <person name="Fredricks D.N."/>
            <person name="Srinivasan S."/>
        </authorList>
    </citation>
    <scope>NUCLEOTIDE SEQUENCE [LARGE SCALE GENOMIC DNA]</scope>
    <source>
        <strain evidence="11">KA00405</strain>
    </source>
</reference>
<evidence type="ECO:0000256" key="3">
    <source>
        <dbReference type="ARBA" id="ARBA00012095"/>
    </source>
</evidence>
<evidence type="ECO:0000256" key="1">
    <source>
        <dbReference type="ARBA" id="ARBA00001113"/>
    </source>
</evidence>
<dbReference type="GO" id="GO:0047324">
    <property type="term" value="F:phosphoenolpyruvate-glycerone phosphotransferase activity"/>
    <property type="evidence" value="ECO:0007669"/>
    <property type="project" value="UniProtKB-EC"/>
</dbReference>
<dbReference type="InterPro" id="IPR036117">
    <property type="entry name" value="DhaL_dom_sf"/>
</dbReference>
<sequence>MMKITGKIYAEYLAEAYQYIHDKGDYITELDSATGDGDHWSNMDMGFHRLAEMKFELADMPMDQLLKKVGMTMMSVIGGSSGVLYGGAYIAASKVVAGKNELSLAELCDVLNAMLTDIQERGKAKPGMKTMIDALAPAVERFKLGLVNKENIESIFSEIKQVAADGAEATKGMEAVKGRASYQKNKGVGHLDPGAVTMSYQIGVLCDVISKEIKAE</sequence>
<gene>
    <name evidence="10" type="ORF">B7R76_03240</name>
</gene>
<dbReference type="GO" id="GO:0005829">
    <property type="term" value="C:cytosol"/>
    <property type="evidence" value="ECO:0007669"/>
    <property type="project" value="TreeGrafter"/>
</dbReference>
<evidence type="ECO:0000256" key="2">
    <source>
        <dbReference type="ARBA" id="ARBA00004745"/>
    </source>
</evidence>
<accession>A0A2J8B547</accession>
<dbReference type="EMBL" id="NBZD01000001">
    <property type="protein sequence ID" value="PNH19899.1"/>
    <property type="molecule type" value="Genomic_DNA"/>
</dbReference>
<comment type="caution">
    <text evidence="10">The sequence shown here is derived from an EMBL/GenBank/DDBJ whole genome shotgun (WGS) entry which is preliminary data.</text>
</comment>
<dbReference type="Proteomes" id="UP000236394">
    <property type="component" value="Unassembled WGS sequence"/>
</dbReference>
<evidence type="ECO:0000259" key="9">
    <source>
        <dbReference type="PROSITE" id="PS51480"/>
    </source>
</evidence>
<feature type="domain" description="DhaL" evidence="9">
    <location>
        <begin position="7"/>
        <end position="207"/>
    </location>
</feature>
<evidence type="ECO:0000256" key="8">
    <source>
        <dbReference type="ARBA" id="ARBA00055771"/>
    </source>
</evidence>
<evidence type="ECO:0000256" key="4">
    <source>
        <dbReference type="ARBA" id="ARBA00022679"/>
    </source>
</evidence>
<evidence type="ECO:0000313" key="11">
    <source>
        <dbReference type="Proteomes" id="UP000236394"/>
    </source>
</evidence>
<keyword evidence="5 10" id="KW-0418">Kinase</keyword>
<dbReference type="Gene3D" id="1.25.40.340">
    <property type="match status" value="1"/>
</dbReference>
<comment type="catalytic activity">
    <reaction evidence="1">
        <text>dihydroxyacetone + phosphoenolpyruvate = dihydroxyacetone phosphate + pyruvate</text>
        <dbReference type="Rhea" id="RHEA:18381"/>
        <dbReference type="ChEBI" id="CHEBI:15361"/>
        <dbReference type="ChEBI" id="CHEBI:16016"/>
        <dbReference type="ChEBI" id="CHEBI:57642"/>
        <dbReference type="ChEBI" id="CHEBI:58702"/>
        <dbReference type="EC" id="2.7.1.121"/>
    </reaction>
</comment>
<dbReference type="GO" id="GO:0019563">
    <property type="term" value="P:glycerol catabolic process"/>
    <property type="evidence" value="ECO:0007669"/>
    <property type="project" value="TreeGrafter"/>
</dbReference>
<keyword evidence="4" id="KW-0808">Transferase</keyword>
<keyword evidence="6" id="KW-0319">Glycerol metabolism</keyword>
<dbReference type="SUPFAM" id="SSF101473">
    <property type="entry name" value="DhaL-like"/>
    <property type="match status" value="1"/>
</dbReference>
<dbReference type="OMA" id="FFRRWMT"/>
<dbReference type="NCBIfam" id="TIGR02365">
    <property type="entry name" value="dha_L_ycgS"/>
    <property type="match status" value="1"/>
</dbReference>